<dbReference type="SUPFAM" id="SSF47113">
    <property type="entry name" value="Histone-fold"/>
    <property type="match status" value="1"/>
</dbReference>
<dbReference type="AlphaFoldDB" id="F2U1V9"/>
<evidence type="ECO:0000313" key="4">
    <source>
        <dbReference type="EMBL" id="EGD81611.1"/>
    </source>
</evidence>
<protein>
    <recommendedName>
        <fullName evidence="3">Transcription factor CBF/NF-Y/archaeal histone domain-containing protein</fullName>
    </recommendedName>
</protein>
<keyword evidence="5" id="KW-1185">Reference proteome</keyword>
<dbReference type="InterPro" id="IPR050568">
    <property type="entry name" value="Transcr_DNA_Rep_Reg"/>
</dbReference>
<dbReference type="InParanoid" id="F2U1V9"/>
<dbReference type="CDD" id="cd22906">
    <property type="entry name" value="HFD_DRAP1"/>
    <property type="match status" value="1"/>
</dbReference>
<evidence type="ECO:0000256" key="1">
    <source>
        <dbReference type="ARBA" id="ARBA00004123"/>
    </source>
</evidence>
<dbReference type="Proteomes" id="UP000007799">
    <property type="component" value="Unassembled WGS sequence"/>
</dbReference>
<name>F2U1V9_SALR5</name>
<dbReference type="OrthoDB" id="653904at2759"/>
<proteinExistence type="predicted"/>
<evidence type="ECO:0000259" key="3">
    <source>
        <dbReference type="Pfam" id="PF00808"/>
    </source>
</evidence>
<evidence type="ECO:0000256" key="2">
    <source>
        <dbReference type="ARBA" id="ARBA00023242"/>
    </source>
</evidence>
<dbReference type="Pfam" id="PF00808">
    <property type="entry name" value="CBFD_NFYB_HMF"/>
    <property type="match status" value="1"/>
</dbReference>
<organism evidence="4 5">
    <name type="scientific">Salpingoeca rosetta (strain ATCC 50818 / BSB-021)</name>
    <dbReference type="NCBI Taxonomy" id="946362"/>
    <lineage>
        <taxon>Eukaryota</taxon>
        <taxon>Choanoflagellata</taxon>
        <taxon>Craspedida</taxon>
        <taxon>Salpingoecidae</taxon>
        <taxon>Salpingoeca</taxon>
    </lineage>
</organism>
<dbReference type="OMA" id="MFMVELM"/>
<accession>F2U1V9</accession>
<dbReference type="GeneID" id="16077408"/>
<comment type="subcellular location">
    <subcellularLocation>
        <location evidence="1">Nucleus</location>
    </subcellularLocation>
</comment>
<dbReference type="Gene3D" id="1.10.20.10">
    <property type="entry name" value="Histone, subunit A"/>
    <property type="match status" value="1"/>
</dbReference>
<dbReference type="InterPro" id="IPR009072">
    <property type="entry name" value="Histone-fold"/>
</dbReference>
<dbReference type="GO" id="GO:0016251">
    <property type="term" value="F:RNA polymerase II general transcription initiation factor activity"/>
    <property type="evidence" value="ECO:0007669"/>
    <property type="project" value="TreeGrafter"/>
</dbReference>
<dbReference type="GO" id="GO:0001046">
    <property type="term" value="F:core promoter sequence-specific DNA binding"/>
    <property type="evidence" value="ECO:0007669"/>
    <property type="project" value="TreeGrafter"/>
</dbReference>
<dbReference type="EMBL" id="GL832959">
    <property type="protein sequence ID" value="EGD81611.1"/>
    <property type="molecule type" value="Genomic_DNA"/>
</dbReference>
<dbReference type="KEGG" id="sre:PTSG_02327"/>
<dbReference type="GO" id="GO:0005634">
    <property type="term" value="C:nucleus"/>
    <property type="evidence" value="ECO:0007669"/>
    <property type="project" value="UniProtKB-SubCell"/>
</dbReference>
<keyword evidence="2" id="KW-0539">Nucleus</keyword>
<gene>
    <name evidence="4" type="ORF">PTSG_02327</name>
</gene>
<sequence length="95" mass="10266">MPRGGPKPRFPASRIKKIMQTDEDVGKVSTGTPVVISAVLEAFITDLLDQTTTTHPDSKTIGASHLKEAVDANPKFDFLKDVLSNQSGVDNQQDT</sequence>
<dbReference type="STRING" id="946362.F2U1V9"/>
<dbReference type="GO" id="GO:0046982">
    <property type="term" value="F:protein heterodimerization activity"/>
    <property type="evidence" value="ECO:0007669"/>
    <property type="project" value="InterPro"/>
</dbReference>
<feature type="domain" description="Transcription factor CBF/NF-Y/archaeal histone" evidence="3">
    <location>
        <begin position="9"/>
        <end position="70"/>
    </location>
</feature>
<dbReference type="PANTHER" id="PTHR10252">
    <property type="entry name" value="HISTONE-LIKE TRANSCRIPTION FACTOR CCAAT-RELATED"/>
    <property type="match status" value="1"/>
</dbReference>
<reference evidence="4" key="1">
    <citation type="submission" date="2009-08" db="EMBL/GenBank/DDBJ databases">
        <title>Annotation of Salpingoeca rosetta.</title>
        <authorList>
            <consortium name="The Broad Institute Genome Sequencing Platform"/>
            <person name="Russ C."/>
            <person name="Cuomo C."/>
            <person name="Burger G."/>
            <person name="Gray M.W."/>
            <person name="Holland P.W.H."/>
            <person name="King N."/>
            <person name="Lang F.B.F."/>
            <person name="Roger A.J."/>
            <person name="Ruiz-Trillo I."/>
            <person name="Young S.K."/>
            <person name="Zeng Q."/>
            <person name="Gargeya S."/>
            <person name="Alvarado L."/>
            <person name="Berlin A."/>
            <person name="Chapman S.B."/>
            <person name="Chen Z."/>
            <person name="Freedman E."/>
            <person name="Gellesch M."/>
            <person name="Goldberg J."/>
            <person name="Griggs A."/>
            <person name="Gujja S."/>
            <person name="Heilman E."/>
            <person name="Heiman D."/>
            <person name="Howarth C."/>
            <person name="Mehta T."/>
            <person name="Neiman D."/>
            <person name="Pearson M."/>
            <person name="Roberts A."/>
            <person name="Saif S."/>
            <person name="Shea T."/>
            <person name="Shenoy N."/>
            <person name="Sisk P."/>
            <person name="Stolte C."/>
            <person name="Sykes S."/>
            <person name="White J."/>
            <person name="Yandava C."/>
            <person name="Haas B."/>
            <person name="Nusbaum C."/>
            <person name="Birren B."/>
        </authorList>
    </citation>
    <scope>NUCLEOTIDE SEQUENCE</scope>
    <source>
        <strain evidence="4">ATCC 50818</strain>
    </source>
</reference>
<dbReference type="InterPro" id="IPR003958">
    <property type="entry name" value="CBFA_NFYB_domain"/>
</dbReference>
<dbReference type="PANTHER" id="PTHR10252:SF5">
    <property type="entry name" value="DR1-ASSOCIATED COREPRESSOR"/>
    <property type="match status" value="1"/>
</dbReference>
<evidence type="ECO:0000313" key="5">
    <source>
        <dbReference type="Proteomes" id="UP000007799"/>
    </source>
</evidence>
<dbReference type="eggNOG" id="KOG1659">
    <property type="taxonomic scope" value="Eukaryota"/>
</dbReference>
<dbReference type="RefSeq" id="XP_004996815.1">
    <property type="nucleotide sequence ID" value="XM_004996758.1"/>
</dbReference>